<sequence length="204" mass="22845">MSGCTRKFVCWTMLEGIRLWYWSRLDLHLAALELDPSSARSWLDAGVALSTDAEVEFQGARWSREAMLQRAEELAPRSPARKKGTVQPRQPLMPLPLQSISSVRRLVSSSLELQEKACRLQPRSAGRRRRLAAALGACDAMESQKRHGLQLSHLVEAFRLDPFCADSCHQLGLQLQMTGTTICLDGRHWSAESLLARAVALRPQ</sequence>
<keyword evidence="2" id="KW-1185">Reference proteome</keyword>
<reference evidence="1" key="1">
    <citation type="submission" date="2021-02" db="EMBL/GenBank/DDBJ databases">
        <authorList>
            <person name="Dougan E. K."/>
            <person name="Rhodes N."/>
            <person name="Thang M."/>
            <person name="Chan C."/>
        </authorList>
    </citation>
    <scope>NUCLEOTIDE SEQUENCE</scope>
</reference>
<dbReference type="OrthoDB" id="10454584at2759"/>
<name>A0A812X4N0_SYMPI</name>
<protein>
    <submittedName>
        <fullName evidence="1">Uncharacterized protein</fullName>
    </submittedName>
</protein>
<feature type="non-terminal residue" evidence="1">
    <location>
        <position position="204"/>
    </location>
</feature>
<proteinExistence type="predicted"/>
<organism evidence="1 2">
    <name type="scientific">Symbiodinium pilosum</name>
    <name type="common">Dinoflagellate</name>
    <dbReference type="NCBI Taxonomy" id="2952"/>
    <lineage>
        <taxon>Eukaryota</taxon>
        <taxon>Sar</taxon>
        <taxon>Alveolata</taxon>
        <taxon>Dinophyceae</taxon>
        <taxon>Suessiales</taxon>
        <taxon>Symbiodiniaceae</taxon>
        <taxon>Symbiodinium</taxon>
    </lineage>
</organism>
<evidence type="ECO:0000313" key="1">
    <source>
        <dbReference type="EMBL" id="CAE7717392.1"/>
    </source>
</evidence>
<gene>
    <name evidence="1" type="ORF">SPIL2461_LOCUS20403</name>
</gene>
<dbReference type="InterPro" id="IPR011990">
    <property type="entry name" value="TPR-like_helical_dom_sf"/>
</dbReference>
<evidence type="ECO:0000313" key="2">
    <source>
        <dbReference type="Proteomes" id="UP000649617"/>
    </source>
</evidence>
<dbReference type="AlphaFoldDB" id="A0A812X4N0"/>
<dbReference type="Gene3D" id="1.25.40.10">
    <property type="entry name" value="Tetratricopeptide repeat domain"/>
    <property type="match status" value="1"/>
</dbReference>
<dbReference type="EMBL" id="CAJNIZ010045340">
    <property type="protein sequence ID" value="CAE7717392.1"/>
    <property type="molecule type" value="Genomic_DNA"/>
</dbReference>
<accession>A0A812X4N0</accession>
<dbReference type="Proteomes" id="UP000649617">
    <property type="component" value="Unassembled WGS sequence"/>
</dbReference>
<comment type="caution">
    <text evidence="1">The sequence shown here is derived from an EMBL/GenBank/DDBJ whole genome shotgun (WGS) entry which is preliminary data.</text>
</comment>